<protein>
    <recommendedName>
        <fullName evidence="8">EF-hand domain-containing protein</fullName>
    </recommendedName>
</protein>
<evidence type="ECO:0000313" key="4">
    <source>
        <dbReference type="EMBL" id="CAD9264297.1"/>
    </source>
</evidence>
<evidence type="ECO:0008006" key="8">
    <source>
        <dbReference type="Google" id="ProtNLM"/>
    </source>
</evidence>
<dbReference type="EMBL" id="HBGJ01035883">
    <property type="protein sequence ID" value="CAD9264297.1"/>
    <property type="molecule type" value="Transcribed_RNA"/>
</dbReference>
<dbReference type="EMBL" id="HBGJ01035882">
    <property type="protein sequence ID" value="CAD9264296.1"/>
    <property type="molecule type" value="Transcribed_RNA"/>
</dbReference>
<gene>
    <name evidence="1" type="ORF">PPAR1163_LOCUS22680</name>
    <name evidence="2" type="ORF">PPAR1163_LOCUS22681</name>
    <name evidence="3" type="ORF">PPAR1163_LOCUS22682</name>
    <name evidence="4" type="ORF">PPAR1163_LOCUS22683</name>
    <name evidence="5" type="ORF">PPAR1163_LOCUS22684</name>
    <name evidence="6" type="ORF">PPAR1163_LOCUS22685</name>
    <name evidence="7" type="ORF">PPAR1163_LOCUS22686</name>
</gene>
<dbReference type="AlphaFoldDB" id="A0A6U4JTB8"/>
<dbReference type="EMBL" id="HBGJ01035886">
    <property type="protein sequence ID" value="CAD9264300.1"/>
    <property type="molecule type" value="Transcribed_RNA"/>
</dbReference>
<evidence type="ECO:0000313" key="6">
    <source>
        <dbReference type="EMBL" id="CAD9264299.1"/>
    </source>
</evidence>
<dbReference type="EMBL" id="HBGJ01035885">
    <property type="protein sequence ID" value="CAD9264299.1"/>
    <property type="molecule type" value="Transcribed_RNA"/>
</dbReference>
<evidence type="ECO:0000313" key="2">
    <source>
        <dbReference type="EMBL" id="CAD9264295.1"/>
    </source>
</evidence>
<proteinExistence type="predicted"/>
<dbReference type="EMBL" id="HBGJ01035884">
    <property type="protein sequence ID" value="CAD9264298.1"/>
    <property type="molecule type" value="Transcribed_RNA"/>
</dbReference>
<name>A0A6U4JTB8_9STRA</name>
<organism evidence="7">
    <name type="scientific">Phaeomonas parva</name>
    <dbReference type="NCBI Taxonomy" id="124430"/>
    <lineage>
        <taxon>Eukaryota</taxon>
        <taxon>Sar</taxon>
        <taxon>Stramenopiles</taxon>
        <taxon>Ochrophyta</taxon>
        <taxon>Pinguiophyceae</taxon>
        <taxon>Pinguiochrysidales</taxon>
        <taxon>Pinguiochrysidaceae</taxon>
        <taxon>Phaeomonas</taxon>
    </lineage>
</organism>
<reference evidence="7" key="1">
    <citation type="submission" date="2021-01" db="EMBL/GenBank/DDBJ databases">
        <authorList>
            <person name="Corre E."/>
            <person name="Pelletier E."/>
            <person name="Niang G."/>
            <person name="Scheremetjew M."/>
            <person name="Finn R."/>
            <person name="Kale V."/>
            <person name="Holt S."/>
            <person name="Cochrane G."/>
            <person name="Meng A."/>
            <person name="Brown T."/>
            <person name="Cohen L."/>
        </authorList>
    </citation>
    <scope>NUCLEOTIDE SEQUENCE</scope>
    <source>
        <strain evidence="7">CCMP2877</strain>
    </source>
</reference>
<dbReference type="EMBL" id="HBGJ01035879">
    <property type="protein sequence ID" value="CAD9264294.1"/>
    <property type="molecule type" value="Transcribed_RNA"/>
</dbReference>
<evidence type="ECO:0000313" key="5">
    <source>
        <dbReference type="EMBL" id="CAD9264298.1"/>
    </source>
</evidence>
<evidence type="ECO:0000313" key="7">
    <source>
        <dbReference type="EMBL" id="CAD9264300.1"/>
    </source>
</evidence>
<sequence length="120" mass="13472">MMSLRLARPALRSAPVSSLAVRSCTTTAMNGSAGEAALRESFLRYRRENYGTLCSSREMIMDMKRAVDPEMTSYVQEAQLRQVLANIDAQVQEEDIQKLLTDKAVEGQGIPMTEFVRLLR</sequence>
<dbReference type="EMBL" id="HBGJ01035880">
    <property type="protein sequence ID" value="CAD9264295.1"/>
    <property type="molecule type" value="Transcribed_RNA"/>
</dbReference>
<evidence type="ECO:0000313" key="1">
    <source>
        <dbReference type="EMBL" id="CAD9264294.1"/>
    </source>
</evidence>
<evidence type="ECO:0000313" key="3">
    <source>
        <dbReference type="EMBL" id="CAD9264296.1"/>
    </source>
</evidence>
<accession>A0A6U4JTB8</accession>